<dbReference type="RefSeq" id="WP_076958509.1">
    <property type="nucleotide sequence ID" value="NZ_MLCO01000175.1"/>
</dbReference>
<dbReference type="PRINTS" id="PR00081">
    <property type="entry name" value="GDHRDH"/>
</dbReference>
<dbReference type="Gene3D" id="3.40.50.720">
    <property type="entry name" value="NAD(P)-binding Rossmann-like Domain"/>
    <property type="match status" value="1"/>
</dbReference>
<dbReference type="AlphaFoldDB" id="A0A1V2H0D5"/>
<comment type="caution">
    <text evidence="2">The sequence shown here is derived from an EMBL/GenBank/DDBJ whole genome shotgun (WGS) entry which is preliminary data.</text>
</comment>
<dbReference type="SUPFAM" id="SSF51735">
    <property type="entry name" value="NAD(P)-binding Rossmann-fold domains"/>
    <property type="match status" value="1"/>
</dbReference>
<accession>A0A1V2H0D5</accession>
<dbReference type="GO" id="GO:0030497">
    <property type="term" value="P:fatty acid elongation"/>
    <property type="evidence" value="ECO:0007669"/>
    <property type="project" value="TreeGrafter"/>
</dbReference>
<dbReference type="CDD" id="cd05233">
    <property type="entry name" value="SDR_c"/>
    <property type="match status" value="1"/>
</dbReference>
<dbReference type="GO" id="GO:0016616">
    <property type="term" value="F:oxidoreductase activity, acting on the CH-OH group of donors, NAD or NADP as acceptor"/>
    <property type="evidence" value="ECO:0007669"/>
    <property type="project" value="TreeGrafter"/>
</dbReference>
<evidence type="ECO:0000313" key="2">
    <source>
        <dbReference type="EMBL" id="ONG50992.1"/>
    </source>
</evidence>
<dbReference type="OrthoDB" id="9780084at2"/>
<dbReference type="Proteomes" id="UP000188879">
    <property type="component" value="Unassembled WGS sequence"/>
</dbReference>
<reference evidence="2 3" key="1">
    <citation type="submission" date="2016-10" db="EMBL/GenBank/DDBJ databases">
        <title>Draft Genome sequence of Roseomonas sp. strain M3.</title>
        <authorList>
            <person name="Subhash Y."/>
            <person name="Lee S."/>
        </authorList>
    </citation>
    <scope>NUCLEOTIDE SEQUENCE [LARGE SCALE GENOMIC DNA]</scope>
    <source>
        <strain evidence="2 3">M3</strain>
    </source>
</reference>
<dbReference type="EMBL" id="MLCO01000175">
    <property type="protein sequence ID" value="ONG50992.1"/>
    <property type="molecule type" value="Genomic_DNA"/>
</dbReference>
<dbReference type="PRINTS" id="PR00080">
    <property type="entry name" value="SDRFAMILY"/>
</dbReference>
<protein>
    <submittedName>
        <fullName evidence="2">Short-chain dehydrogenase</fullName>
    </submittedName>
</protein>
<dbReference type="Pfam" id="PF13561">
    <property type="entry name" value="adh_short_C2"/>
    <property type="match status" value="1"/>
</dbReference>
<dbReference type="InterPro" id="IPR002347">
    <property type="entry name" value="SDR_fam"/>
</dbReference>
<dbReference type="InterPro" id="IPR036291">
    <property type="entry name" value="NAD(P)-bd_dom_sf"/>
</dbReference>
<gene>
    <name evidence="2" type="ORF">BKE38_16980</name>
</gene>
<keyword evidence="3" id="KW-1185">Reference proteome</keyword>
<proteinExistence type="inferred from homology"/>
<name>A0A1V2H0D5_9PROT</name>
<evidence type="ECO:0000313" key="3">
    <source>
        <dbReference type="Proteomes" id="UP000188879"/>
    </source>
</evidence>
<evidence type="ECO:0000256" key="1">
    <source>
        <dbReference type="ARBA" id="ARBA00006484"/>
    </source>
</evidence>
<organism evidence="2 3">
    <name type="scientific">Teichococcus deserti</name>
    <dbReference type="NCBI Taxonomy" id="1817963"/>
    <lineage>
        <taxon>Bacteria</taxon>
        <taxon>Pseudomonadati</taxon>
        <taxon>Pseudomonadota</taxon>
        <taxon>Alphaproteobacteria</taxon>
        <taxon>Acetobacterales</taxon>
        <taxon>Roseomonadaceae</taxon>
        <taxon>Roseomonas</taxon>
    </lineage>
</organism>
<dbReference type="PANTHER" id="PTHR42760:SF135">
    <property type="entry name" value="BLL7886 PROTEIN"/>
    <property type="match status" value="1"/>
</dbReference>
<dbReference type="FunFam" id="3.40.50.720:FF:000084">
    <property type="entry name" value="Short-chain dehydrogenase reductase"/>
    <property type="match status" value="1"/>
</dbReference>
<sequence length="254" mass="25986">MSLDFSGRVVAVTGAAAGIGRAVAQSFAARGARVFATDIDAALLAETASRQTGMSTAVVDLRDRAAAARWIAAVEAEAGGAIDILVNNAGGTLGQQQSAIEDVEDAAWDAIFDVNLNAAFALCRAAAPAMKRAGQGRIVNISSGAGLRPSRTGIQAYTAAKHAVIGLTRQLAHELGPHGVTVNAVAPGLMLTGVPAVTRQWEGYGAEGQKRVLEGIPLRRMGTAQDIADSVLFFASDLASFVTGQVLPVNGGSH</sequence>
<dbReference type="PANTHER" id="PTHR42760">
    <property type="entry name" value="SHORT-CHAIN DEHYDROGENASES/REDUCTASES FAMILY MEMBER"/>
    <property type="match status" value="1"/>
</dbReference>
<comment type="similarity">
    <text evidence="1">Belongs to the short-chain dehydrogenases/reductases (SDR) family.</text>
</comment>